<dbReference type="EMBL" id="JAPFPW010000001">
    <property type="protein sequence ID" value="MCW7752499.1"/>
    <property type="molecule type" value="Genomic_DNA"/>
</dbReference>
<dbReference type="Proteomes" id="UP001209681">
    <property type="component" value="Unassembled WGS sequence"/>
</dbReference>
<feature type="transmembrane region" description="Helical" evidence="8">
    <location>
        <begin position="365"/>
        <end position="385"/>
    </location>
</feature>
<feature type="coiled-coil region" evidence="7">
    <location>
        <begin position="40"/>
        <end position="67"/>
    </location>
</feature>
<evidence type="ECO:0000256" key="8">
    <source>
        <dbReference type="SAM" id="Phobius"/>
    </source>
</evidence>
<feature type="domain" description="MotA/TolQ/ExbB proton channel" evidence="9">
    <location>
        <begin position="287"/>
        <end position="401"/>
    </location>
</feature>
<evidence type="ECO:0000313" key="10">
    <source>
        <dbReference type="EMBL" id="MCW7752499.1"/>
    </source>
</evidence>
<name>A0ABT3N4X0_9BACT</name>
<evidence type="ECO:0000256" key="6">
    <source>
        <dbReference type="RuleBase" id="RU004057"/>
    </source>
</evidence>
<proteinExistence type="inferred from homology"/>
<evidence type="ECO:0000259" key="9">
    <source>
        <dbReference type="Pfam" id="PF01618"/>
    </source>
</evidence>
<accession>A0ABT3N4X0</accession>
<comment type="subcellular location">
    <subcellularLocation>
        <location evidence="1">Cell membrane</location>
        <topology evidence="1">Multi-pass membrane protein</topology>
    </subcellularLocation>
    <subcellularLocation>
        <location evidence="6">Membrane</location>
        <topology evidence="6">Multi-pass membrane protein</topology>
    </subcellularLocation>
</comment>
<keyword evidence="6" id="KW-0653">Protein transport</keyword>
<dbReference type="PANTHER" id="PTHR30625">
    <property type="entry name" value="PROTEIN TOLQ"/>
    <property type="match status" value="1"/>
</dbReference>
<feature type="transmembrane region" description="Helical" evidence="8">
    <location>
        <begin position="321"/>
        <end position="345"/>
    </location>
</feature>
<evidence type="ECO:0000256" key="2">
    <source>
        <dbReference type="ARBA" id="ARBA00022475"/>
    </source>
</evidence>
<keyword evidence="5 8" id="KW-0472">Membrane</keyword>
<evidence type="ECO:0000256" key="4">
    <source>
        <dbReference type="ARBA" id="ARBA00022989"/>
    </source>
</evidence>
<evidence type="ECO:0000256" key="5">
    <source>
        <dbReference type="ARBA" id="ARBA00023136"/>
    </source>
</evidence>
<organism evidence="10 11">
    <name type="scientific">Desulfobotulus pelophilus</name>
    <dbReference type="NCBI Taxonomy" id="2823377"/>
    <lineage>
        <taxon>Bacteria</taxon>
        <taxon>Pseudomonadati</taxon>
        <taxon>Thermodesulfobacteriota</taxon>
        <taxon>Desulfobacteria</taxon>
        <taxon>Desulfobacterales</taxon>
        <taxon>Desulfobacteraceae</taxon>
        <taxon>Desulfobotulus</taxon>
    </lineage>
</organism>
<reference evidence="10 11" key="1">
    <citation type="submission" date="2022-11" db="EMBL/GenBank/DDBJ databases">
        <title>Desulfobotulus tamanensis H1 sp. nov. - anaerobic, alkaliphilic, sulphate reducing bacterium isolated from terrestrial mud volcano.</title>
        <authorList>
            <person name="Frolova A."/>
            <person name="Merkel A.Y."/>
            <person name="Slobodkin A.I."/>
        </authorList>
    </citation>
    <scope>NUCLEOTIDE SEQUENCE [LARGE SCALE GENOMIC DNA]</scope>
    <source>
        <strain evidence="10 11">H1</strain>
    </source>
</reference>
<dbReference type="RefSeq" id="WP_265423366.1">
    <property type="nucleotide sequence ID" value="NZ_JAPFPW010000001.1"/>
</dbReference>
<comment type="similarity">
    <text evidence="6">Belongs to the exbB/tolQ family.</text>
</comment>
<dbReference type="Pfam" id="PF01618">
    <property type="entry name" value="MotA_ExbB"/>
    <property type="match status" value="1"/>
</dbReference>
<keyword evidence="4 8" id="KW-1133">Transmembrane helix</keyword>
<dbReference type="InterPro" id="IPR002898">
    <property type="entry name" value="MotA_ExbB_proton_chnl"/>
</dbReference>
<gene>
    <name evidence="10" type="ORF">OOT00_00705</name>
</gene>
<comment type="caution">
    <text evidence="10">The sequence shown here is derived from an EMBL/GenBank/DDBJ whole genome shotgun (WGS) entry which is preliminary data.</text>
</comment>
<evidence type="ECO:0000313" key="11">
    <source>
        <dbReference type="Proteomes" id="UP001209681"/>
    </source>
</evidence>
<keyword evidence="7" id="KW-0175">Coiled coil</keyword>
<feature type="transmembrane region" description="Helical" evidence="8">
    <location>
        <begin position="228"/>
        <end position="249"/>
    </location>
</feature>
<evidence type="ECO:0000256" key="7">
    <source>
        <dbReference type="SAM" id="Coils"/>
    </source>
</evidence>
<keyword evidence="11" id="KW-1185">Reference proteome</keyword>
<dbReference type="PANTHER" id="PTHR30625:SF11">
    <property type="entry name" value="MOTA_TOLQ_EXBB PROTON CHANNEL DOMAIN-CONTAINING PROTEIN"/>
    <property type="match status" value="1"/>
</dbReference>
<dbReference type="InterPro" id="IPR050790">
    <property type="entry name" value="ExbB/TolQ_transport"/>
</dbReference>
<sequence>MLRLKEDAAMQRVLLEQEKKALGERRSLLEETVYRLEVENRKKKQALDLLVAETRRAEEERAALRSTETAVMASMAEARERFVTLLGAGITLPLRPLDPKGEDPEEEVRFFIESLLFHLDAADGIGREVHSFTAGDGMTEEAFVTRVGALALLGHNGEGRFFFLTPREDQRQYMEAQRVPGFRERRIVRQFMEGQGFLLPVDLSGGSVLSGSSGHVAFADRLREGGLLIWPIVLLGVTGGLLFVQRAFFLFRLSFSHGRTEDLIGLALEGDRNHRNGKSRRSPAFDVVAKAVKMRHEPPAVREQAVEGAVASWADSMEKGLASLGVMAALAPMLGLLGTVTGMMASFRVMSRMGAGDIRLMSGGISEALVTTQWGLAVAVPLMLAHHLLARRAERLALEAEDRGAEALVLLENDCHRGAGKPARTTGNGSEESC</sequence>
<protein>
    <submittedName>
        <fullName evidence="10">MotA/TolQ/ExbB proton channel family protein</fullName>
    </submittedName>
</protein>
<keyword evidence="3 8" id="KW-0812">Transmembrane</keyword>
<keyword evidence="2" id="KW-1003">Cell membrane</keyword>
<evidence type="ECO:0000256" key="3">
    <source>
        <dbReference type="ARBA" id="ARBA00022692"/>
    </source>
</evidence>
<keyword evidence="6" id="KW-0813">Transport</keyword>
<evidence type="ECO:0000256" key="1">
    <source>
        <dbReference type="ARBA" id="ARBA00004651"/>
    </source>
</evidence>